<evidence type="ECO:0000313" key="10">
    <source>
        <dbReference type="Proteomes" id="UP001165586"/>
    </source>
</evidence>
<dbReference type="InterPro" id="IPR006419">
    <property type="entry name" value="NMN_transpt_PnuC"/>
</dbReference>
<evidence type="ECO:0000256" key="4">
    <source>
        <dbReference type="ARBA" id="ARBA00022475"/>
    </source>
</evidence>
<organism evidence="9 10">
    <name type="scientific">Herbiconiux daphne</name>
    <dbReference type="NCBI Taxonomy" id="2970914"/>
    <lineage>
        <taxon>Bacteria</taxon>
        <taxon>Bacillati</taxon>
        <taxon>Actinomycetota</taxon>
        <taxon>Actinomycetes</taxon>
        <taxon>Micrococcales</taxon>
        <taxon>Microbacteriaceae</taxon>
        <taxon>Herbiconiux</taxon>
    </lineage>
</organism>
<feature type="transmembrane region" description="Helical" evidence="8">
    <location>
        <begin position="95"/>
        <end position="115"/>
    </location>
</feature>
<evidence type="ECO:0000256" key="2">
    <source>
        <dbReference type="ARBA" id="ARBA00006669"/>
    </source>
</evidence>
<dbReference type="PANTHER" id="PTHR36122">
    <property type="entry name" value="NICOTINAMIDE RIBOSIDE TRANSPORTER PNUC"/>
    <property type="match status" value="1"/>
</dbReference>
<evidence type="ECO:0000256" key="5">
    <source>
        <dbReference type="ARBA" id="ARBA00022692"/>
    </source>
</evidence>
<feature type="transmembrane region" description="Helical" evidence="8">
    <location>
        <begin position="68"/>
        <end position="89"/>
    </location>
</feature>
<evidence type="ECO:0000256" key="3">
    <source>
        <dbReference type="ARBA" id="ARBA00022448"/>
    </source>
</evidence>
<keyword evidence="3" id="KW-0813">Transport</keyword>
<dbReference type="PANTHER" id="PTHR36122:SF2">
    <property type="entry name" value="NICOTINAMIDE RIBOSIDE TRANSPORTER PNUC"/>
    <property type="match status" value="1"/>
</dbReference>
<keyword evidence="4" id="KW-1003">Cell membrane</keyword>
<keyword evidence="6 8" id="KW-1133">Transmembrane helix</keyword>
<keyword evidence="10" id="KW-1185">Reference proteome</keyword>
<evidence type="ECO:0000256" key="6">
    <source>
        <dbReference type="ARBA" id="ARBA00022989"/>
    </source>
</evidence>
<feature type="transmembrane region" description="Helical" evidence="8">
    <location>
        <begin position="37"/>
        <end position="56"/>
    </location>
</feature>
<proteinExistence type="inferred from homology"/>
<comment type="similarity">
    <text evidence="2">Belongs to the nicotinamide ribonucleoside (NR) uptake permease (TC 4.B.1) family.</text>
</comment>
<accession>A0ABT2HBM4</accession>
<sequence length="127" mass="14362">MFVLSVAYKKNIAPLLGATLSVFYAILSYQAGFYANAVMNLFVLVPLQLWGTWYWFKKKDEINTLNKSQISLVSVLTVIGIIISTFFAFKSGSKLPYLDGISSVLIITGTVLLTFKTKEQWYAWIPY</sequence>
<feature type="non-terminal residue" evidence="9">
    <location>
        <position position="127"/>
    </location>
</feature>
<dbReference type="EMBL" id="JANLCJ010000547">
    <property type="protein sequence ID" value="MCS5737261.1"/>
    <property type="molecule type" value="Genomic_DNA"/>
</dbReference>
<gene>
    <name evidence="9" type="primary">pnuC</name>
    <name evidence="9" type="ORF">N1032_26380</name>
</gene>
<keyword evidence="5 8" id="KW-0812">Transmembrane</keyword>
<feature type="transmembrane region" description="Helical" evidence="8">
    <location>
        <begin position="12"/>
        <end position="31"/>
    </location>
</feature>
<reference evidence="9" key="1">
    <citation type="submission" date="2022-08" db="EMBL/GenBank/DDBJ databases">
        <authorList>
            <person name="Deng Y."/>
            <person name="Han X.-F."/>
            <person name="Zhang Y.-Q."/>
        </authorList>
    </citation>
    <scope>NUCLEOTIDE SEQUENCE</scope>
    <source>
        <strain evidence="9">CPCC 203386</strain>
    </source>
</reference>
<dbReference type="NCBIfam" id="TIGR01528">
    <property type="entry name" value="NMN_trans_PnuC"/>
    <property type="match status" value="1"/>
</dbReference>
<dbReference type="RefSeq" id="WP_259543609.1">
    <property type="nucleotide sequence ID" value="NZ_JANLCJ010000547.1"/>
</dbReference>
<name>A0ABT2HBM4_9MICO</name>
<evidence type="ECO:0000256" key="7">
    <source>
        <dbReference type="ARBA" id="ARBA00023136"/>
    </source>
</evidence>
<comment type="caution">
    <text evidence="9">The sequence shown here is derived from an EMBL/GenBank/DDBJ whole genome shotgun (WGS) entry which is preliminary data.</text>
</comment>
<protein>
    <submittedName>
        <fullName evidence="9">Nicotinamide riboside transporter PnuC</fullName>
    </submittedName>
</protein>
<comment type="subcellular location">
    <subcellularLocation>
        <location evidence="1">Cell membrane</location>
        <topology evidence="1">Multi-pass membrane protein</topology>
    </subcellularLocation>
</comment>
<keyword evidence="7 8" id="KW-0472">Membrane</keyword>
<evidence type="ECO:0000256" key="1">
    <source>
        <dbReference type="ARBA" id="ARBA00004651"/>
    </source>
</evidence>
<dbReference type="Proteomes" id="UP001165586">
    <property type="component" value="Unassembled WGS sequence"/>
</dbReference>
<evidence type="ECO:0000256" key="8">
    <source>
        <dbReference type="SAM" id="Phobius"/>
    </source>
</evidence>
<evidence type="ECO:0000313" key="9">
    <source>
        <dbReference type="EMBL" id="MCS5737261.1"/>
    </source>
</evidence>
<dbReference type="Pfam" id="PF04973">
    <property type="entry name" value="NMN_transporter"/>
    <property type="match status" value="1"/>
</dbReference>